<dbReference type="Gene3D" id="2.60.120.380">
    <property type="match status" value="1"/>
</dbReference>
<gene>
    <name evidence="2" type="ORF">Pla133_51070</name>
</gene>
<keyword evidence="1" id="KW-0732">Signal</keyword>
<evidence type="ECO:0008006" key="4">
    <source>
        <dbReference type="Google" id="ProtNLM"/>
    </source>
</evidence>
<evidence type="ECO:0000313" key="2">
    <source>
        <dbReference type="EMBL" id="QDU69984.1"/>
    </source>
</evidence>
<dbReference type="EMBL" id="CP036287">
    <property type="protein sequence ID" value="QDU69984.1"/>
    <property type="molecule type" value="Genomic_DNA"/>
</dbReference>
<organism evidence="2 3">
    <name type="scientific">Engelhardtia mirabilis</name>
    <dbReference type="NCBI Taxonomy" id="2528011"/>
    <lineage>
        <taxon>Bacteria</taxon>
        <taxon>Pseudomonadati</taxon>
        <taxon>Planctomycetota</taxon>
        <taxon>Planctomycetia</taxon>
        <taxon>Planctomycetia incertae sedis</taxon>
        <taxon>Engelhardtia</taxon>
    </lineage>
</organism>
<proteinExistence type="predicted"/>
<keyword evidence="3" id="KW-1185">Reference proteome</keyword>
<name>A0A518BSN7_9BACT</name>
<feature type="signal peptide" evidence="1">
    <location>
        <begin position="1"/>
        <end position="21"/>
    </location>
</feature>
<protein>
    <recommendedName>
        <fullName evidence="4">IPT/TIG domain-containing protein</fullName>
    </recommendedName>
</protein>
<evidence type="ECO:0000256" key="1">
    <source>
        <dbReference type="SAM" id="SignalP"/>
    </source>
</evidence>
<dbReference type="AlphaFoldDB" id="A0A518BSN7"/>
<dbReference type="KEGG" id="pbap:Pla133_51070"/>
<feature type="chain" id="PRO_5021807185" description="IPT/TIG domain-containing protein" evidence="1">
    <location>
        <begin position="22"/>
        <end position="742"/>
    </location>
</feature>
<dbReference type="Proteomes" id="UP000316921">
    <property type="component" value="Chromosome"/>
</dbReference>
<accession>A0A518BSN7</accession>
<evidence type="ECO:0000313" key="3">
    <source>
        <dbReference type="Proteomes" id="UP000316921"/>
    </source>
</evidence>
<reference evidence="2 3" key="1">
    <citation type="submission" date="2019-02" db="EMBL/GenBank/DDBJ databases">
        <title>Deep-cultivation of Planctomycetes and their phenomic and genomic characterization uncovers novel biology.</title>
        <authorList>
            <person name="Wiegand S."/>
            <person name="Jogler M."/>
            <person name="Boedeker C."/>
            <person name="Pinto D."/>
            <person name="Vollmers J."/>
            <person name="Rivas-Marin E."/>
            <person name="Kohn T."/>
            <person name="Peeters S.H."/>
            <person name="Heuer A."/>
            <person name="Rast P."/>
            <person name="Oberbeckmann S."/>
            <person name="Bunk B."/>
            <person name="Jeske O."/>
            <person name="Meyerdierks A."/>
            <person name="Storesund J.E."/>
            <person name="Kallscheuer N."/>
            <person name="Luecker S."/>
            <person name="Lage O.M."/>
            <person name="Pohl T."/>
            <person name="Merkel B.J."/>
            <person name="Hornburger P."/>
            <person name="Mueller R.-W."/>
            <person name="Bruemmer F."/>
            <person name="Labrenz M."/>
            <person name="Spormann A.M."/>
            <person name="Op den Camp H."/>
            <person name="Overmann J."/>
            <person name="Amann R."/>
            <person name="Jetten M.S.M."/>
            <person name="Mascher T."/>
            <person name="Medema M.H."/>
            <person name="Devos D.P."/>
            <person name="Kaster A.-K."/>
            <person name="Ovreas L."/>
            <person name="Rohde M."/>
            <person name="Galperin M.Y."/>
            <person name="Jogler C."/>
        </authorList>
    </citation>
    <scope>NUCLEOTIDE SEQUENCE [LARGE SCALE GENOMIC DNA]</scope>
    <source>
        <strain evidence="2 3">Pla133</strain>
    </source>
</reference>
<sequence length="742" mass="76070" precursor="true">MSRSMLSVLVAVACAAASNLAASNHAAAQGSASGQLLYVDREFTFSGGFTGVDVERPVPKAIVRILDAGSGAVLGSGSTDLSGNFTIAVAGSGPRDVIVRAFSLSTNYGVGRVQVEDLSGAVYSTSSPILSIPDLAAPFDAGQLVAPKVIGPGYVGGPFNLLDQGVRAMEYVTSLGAGGLPLNLLVQWPDSGSFATFNNAHISDDDGFDDLVVLHEIGHVIHNLYSSSDNPGGSHGFTQSDQDPALSLGEGWASFFAGAVRQHQGLANPGFYLDCDGDGSSGPGTVQLHMRFEDGAPYAAFTGGEADEGAVFCALWDLVDRADTDDGIPGDDDLLDGSIDLAPGLDGDQAQWAAFTGPEVVDSPYLHVIELWDGLFLDAGADRYPELSAAFAAWKIRVEEDLFEPDGSTAQGTPLVLGDAWSPTLTLYASPFDPPVPGGGDVDVFLVDLTAGQVVEVETRYPGGAPDHETYCDTRLSLFAPNGSIVTTAFTGGAGANAKLSDAVIDQTGTYSIQVAAQSSFRPTGSYEIRARVNGSVGPPTISGLSLSTVQTLYSTAAPQVIVSGTNIGSATSVTIGGASVASFSAIGLSGLSITLPQFAQLGPQDLVVTTPLGAASTTINVVAPAIPVLNIADGLQFWTSTSPIAARVAAAPGDLAFLFVSLSSLPTSVPGVLDLDIGGGIAGLFQVAVLTGDSIGLASYQIPIVLLPTQVTFHLQAGVLRIDTLALPLEASNTAKGKKLF</sequence>